<reference evidence="8 9" key="1">
    <citation type="submission" date="2016-02" db="EMBL/GenBank/DDBJ databases">
        <title>Complete Genome Sequence of Weissella jogaejeotgali FOL01.</title>
        <authorList>
            <person name="Lee J.-H."/>
            <person name="Ku H.-J."/>
        </authorList>
    </citation>
    <scope>NUCLEOTIDE SEQUENCE [LARGE SCALE GENOMIC DNA]</scope>
    <source>
        <strain evidence="8 9">FOL01</strain>
    </source>
</reference>
<evidence type="ECO:0000313" key="8">
    <source>
        <dbReference type="EMBL" id="APS41120.1"/>
    </source>
</evidence>
<dbReference type="InterPro" id="IPR001926">
    <property type="entry name" value="TrpB-like_PALP"/>
</dbReference>
<dbReference type="InterPro" id="IPR036052">
    <property type="entry name" value="TrpB-like_PALP_sf"/>
</dbReference>
<protein>
    <recommendedName>
        <fullName evidence="4">Threonine synthase</fullName>
        <ecNumber evidence="4">4.2.3.1</ecNumber>
    </recommendedName>
</protein>
<dbReference type="GO" id="GO:0009088">
    <property type="term" value="P:threonine biosynthetic process"/>
    <property type="evidence" value="ECO:0007669"/>
    <property type="project" value="UniProtKB-UniRule"/>
</dbReference>
<evidence type="ECO:0000259" key="7">
    <source>
        <dbReference type="Pfam" id="PF14821"/>
    </source>
</evidence>
<dbReference type="CDD" id="cd01560">
    <property type="entry name" value="Thr-synth_2"/>
    <property type="match status" value="1"/>
</dbReference>
<name>A0A1L6R9E1_9LACO</name>
<dbReference type="Gene3D" id="3.40.50.1100">
    <property type="match status" value="2"/>
</dbReference>
<dbReference type="STRING" id="1631871.FOL01_0261"/>
<dbReference type="AlphaFoldDB" id="A0A1L6R9E1"/>
<dbReference type="Pfam" id="PF24857">
    <property type="entry name" value="THR4_C"/>
    <property type="match status" value="1"/>
</dbReference>
<feature type="domain" description="Tryptophan synthase beta chain-like PALP" evidence="6">
    <location>
        <begin position="103"/>
        <end position="330"/>
    </location>
</feature>
<evidence type="ECO:0000256" key="4">
    <source>
        <dbReference type="NCBIfam" id="TIGR00260"/>
    </source>
</evidence>
<sequence>MKRRFVSTRGRQQPVSAKTAVKQGLAIDHGLFVDPNLGQEKINLTELLPLDYQQLAQNILHLLLPDFTPTELTQAVHNAYYQNFDTTKITPLHTINDCHVLELWHGPTSAFKDIGLQLLPHLMQLALEKNEHSLVLTATSGDTGKAALEGFKNINNVGIAVFYPEGGVSDIQEKQMLTTAGENTSVAAIIGNFDDAQRHVKEIFNNDIFKETLASDLHLSSANSINIGRLAPQVVYYFSAYQQLVEQGEIAQGDLVNFTVPTGNFGDVLAGYYAKLLGLPIKKLIVAANANNVLTDFFKTGIYDRQRPFLHTVAPSMDIQVSSNLERLLYYESGLDSAYIDQLMNQLEKNGHYQISDKLLQNLQRDFACGFSSDHDIQTAIKEVYEEQGYLMDPHTAAGYHVMRDYQQHDQTPMILLATASPYKFVETTAPAILPDVDKASNSFDLIQRLADYTNAPVPDNLARLHGLPIRHKNILSPEKMQAYVKQQAEVIFNVQNQSARY</sequence>
<dbReference type="RefSeq" id="WP_075268962.1">
    <property type="nucleotide sequence ID" value="NZ_CP014332.1"/>
</dbReference>
<comment type="similarity">
    <text evidence="2">Belongs to the threonine synthase family.</text>
</comment>
<evidence type="ECO:0000313" key="9">
    <source>
        <dbReference type="Proteomes" id="UP000185473"/>
    </source>
</evidence>
<dbReference type="NCBIfam" id="TIGR00260">
    <property type="entry name" value="thrC"/>
    <property type="match status" value="1"/>
</dbReference>
<dbReference type="GO" id="GO:0004795">
    <property type="term" value="F:threonine synthase activity"/>
    <property type="evidence" value="ECO:0007669"/>
    <property type="project" value="UniProtKB-UniRule"/>
</dbReference>
<keyword evidence="3 5" id="KW-0663">Pyridoxal phosphate</keyword>
<feature type="domain" description="Threonine synthase N-terminal" evidence="7">
    <location>
        <begin position="4"/>
        <end position="80"/>
    </location>
</feature>
<accession>A0A1L6R9E1</accession>
<dbReference type="Gene3D" id="3.90.1380.10">
    <property type="entry name" value="Threonine synthase, N-terminal domain"/>
    <property type="match status" value="1"/>
</dbReference>
<dbReference type="PANTHER" id="PTHR43515">
    <property type="entry name" value="THREONINE SYNTHASE-LIKE 1"/>
    <property type="match status" value="1"/>
</dbReference>
<evidence type="ECO:0000256" key="5">
    <source>
        <dbReference type="PIRSR" id="PIRSR604450-51"/>
    </source>
</evidence>
<dbReference type="Pfam" id="PF14821">
    <property type="entry name" value="Thr_synth_N"/>
    <property type="match status" value="1"/>
</dbReference>
<dbReference type="EC" id="4.2.3.1" evidence="4"/>
<evidence type="ECO:0000256" key="2">
    <source>
        <dbReference type="ARBA" id="ARBA00005517"/>
    </source>
</evidence>
<dbReference type="PANTHER" id="PTHR43515:SF1">
    <property type="entry name" value="THREONINE SYNTHASE-LIKE 1"/>
    <property type="match status" value="1"/>
</dbReference>
<dbReference type="InterPro" id="IPR029144">
    <property type="entry name" value="Thr_synth_N"/>
</dbReference>
<comment type="cofactor">
    <cofactor evidence="1 5">
        <name>pyridoxal 5'-phosphate</name>
        <dbReference type="ChEBI" id="CHEBI:597326"/>
    </cofactor>
</comment>
<keyword evidence="9" id="KW-1185">Reference proteome</keyword>
<evidence type="ECO:0000256" key="1">
    <source>
        <dbReference type="ARBA" id="ARBA00001933"/>
    </source>
</evidence>
<dbReference type="KEGG" id="wjo:FOL01_0261"/>
<dbReference type="SUPFAM" id="SSF53686">
    <property type="entry name" value="Tryptophan synthase beta subunit-like PLP-dependent enzymes"/>
    <property type="match status" value="1"/>
</dbReference>
<gene>
    <name evidence="8" type="ORF">FOL01_0261</name>
</gene>
<dbReference type="GO" id="GO:0005737">
    <property type="term" value="C:cytoplasm"/>
    <property type="evidence" value="ECO:0007669"/>
    <property type="project" value="TreeGrafter"/>
</dbReference>
<proteinExistence type="inferred from homology"/>
<dbReference type="InterPro" id="IPR037158">
    <property type="entry name" value="Thr_synth_N_sf"/>
</dbReference>
<dbReference type="Pfam" id="PF00291">
    <property type="entry name" value="PALP"/>
    <property type="match status" value="1"/>
</dbReference>
<evidence type="ECO:0000259" key="6">
    <source>
        <dbReference type="Pfam" id="PF00291"/>
    </source>
</evidence>
<dbReference type="InterPro" id="IPR004450">
    <property type="entry name" value="Thr_synthase-like"/>
</dbReference>
<dbReference type="EMBL" id="CP014332">
    <property type="protein sequence ID" value="APS41120.1"/>
    <property type="molecule type" value="Genomic_DNA"/>
</dbReference>
<evidence type="ECO:0000256" key="3">
    <source>
        <dbReference type="ARBA" id="ARBA00022898"/>
    </source>
</evidence>
<feature type="modified residue" description="N6-(pyridoxal phosphate)lysine" evidence="5">
    <location>
        <position position="112"/>
    </location>
</feature>
<dbReference type="Proteomes" id="UP000185473">
    <property type="component" value="Chromosome"/>
</dbReference>
<dbReference type="OrthoDB" id="9763107at2"/>
<organism evidence="8 9">
    <name type="scientific">Weissella jogaejeotgali</name>
    <dbReference type="NCBI Taxonomy" id="1631871"/>
    <lineage>
        <taxon>Bacteria</taxon>
        <taxon>Bacillati</taxon>
        <taxon>Bacillota</taxon>
        <taxon>Bacilli</taxon>
        <taxon>Lactobacillales</taxon>
        <taxon>Lactobacillaceae</taxon>
        <taxon>Weissella</taxon>
    </lineage>
</organism>